<dbReference type="SUPFAM" id="SSF53448">
    <property type="entry name" value="Nucleotide-diphospho-sugar transferases"/>
    <property type="match status" value="2"/>
</dbReference>
<accession>A0AAD7RZA3</accession>
<dbReference type="Proteomes" id="UP001221898">
    <property type="component" value="Unassembled WGS sequence"/>
</dbReference>
<dbReference type="FunFam" id="3.90.550.50:FF:000004">
    <property type="entry name" value="Hexosyltransferase"/>
    <property type="match status" value="1"/>
</dbReference>
<evidence type="ECO:0000256" key="12">
    <source>
        <dbReference type="SAM" id="MobiDB-lite"/>
    </source>
</evidence>
<keyword evidence="11" id="KW-0175">Coiled coil</keyword>
<keyword evidence="9" id="KW-0325">Glycoprotein</keyword>
<feature type="region of interest" description="Disordered" evidence="12">
    <location>
        <begin position="255"/>
        <end position="283"/>
    </location>
</feature>
<evidence type="ECO:0000313" key="13">
    <source>
        <dbReference type="EMBL" id="KAJ8393152.1"/>
    </source>
</evidence>
<keyword evidence="6" id="KW-1133">Transmembrane helix</keyword>
<evidence type="ECO:0000256" key="5">
    <source>
        <dbReference type="ARBA" id="ARBA00022968"/>
    </source>
</evidence>
<feature type="coiled-coil region" evidence="11">
    <location>
        <begin position="210"/>
        <end position="237"/>
    </location>
</feature>
<keyword evidence="5" id="KW-0735">Signal-anchor</keyword>
<dbReference type="Pfam" id="PF05679">
    <property type="entry name" value="CHGN"/>
    <property type="match status" value="1"/>
</dbReference>
<dbReference type="InterPro" id="IPR008428">
    <property type="entry name" value="Chond_GalNAc"/>
</dbReference>
<evidence type="ECO:0000256" key="10">
    <source>
        <dbReference type="ARBA" id="ARBA00066811"/>
    </source>
</evidence>
<keyword evidence="3" id="KW-0808">Transferase</keyword>
<dbReference type="PANTHER" id="PTHR12369">
    <property type="entry name" value="CHONDROITIN SYNTHASE"/>
    <property type="match status" value="1"/>
</dbReference>
<evidence type="ECO:0000256" key="1">
    <source>
        <dbReference type="ARBA" id="ARBA00004447"/>
    </source>
</evidence>
<evidence type="ECO:0000256" key="11">
    <source>
        <dbReference type="SAM" id="Coils"/>
    </source>
</evidence>
<evidence type="ECO:0000256" key="9">
    <source>
        <dbReference type="ARBA" id="ARBA00023180"/>
    </source>
</evidence>
<comment type="similarity">
    <text evidence="2">Belongs to the chondroitin N-acetylgalactosaminyltransferase family.</text>
</comment>
<dbReference type="InterPro" id="IPR051227">
    <property type="entry name" value="CS_glycosyltransferase"/>
</dbReference>
<dbReference type="Gene3D" id="3.90.550.10">
    <property type="entry name" value="Spore Coat Polysaccharide Biosynthesis Protein SpsA, Chain A"/>
    <property type="match status" value="1"/>
</dbReference>
<dbReference type="GO" id="GO:0047238">
    <property type="term" value="F:glucuronosyl-N-acetylgalactosaminyl-proteoglycan 4-beta-N-acetylgalactosaminyltransferase activity"/>
    <property type="evidence" value="ECO:0007669"/>
    <property type="project" value="TreeGrafter"/>
</dbReference>
<proteinExistence type="inferred from homology"/>
<dbReference type="InterPro" id="IPR009703">
    <property type="entry name" value="Selenoprotein_S"/>
</dbReference>
<dbReference type="GO" id="GO:0050510">
    <property type="term" value="F:N-acetylgalactosaminyl-proteoglycan 3-beta-glucuronosyltransferase activity"/>
    <property type="evidence" value="ECO:0007669"/>
    <property type="project" value="UniProtKB-EC"/>
</dbReference>
<dbReference type="GO" id="GO:0006886">
    <property type="term" value="P:intracellular protein transport"/>
    <property type="evidence" value="ECO:0007669"/>
    <property type="project" value="InterPro"/>
</dbReference>
<keyword evidence="4" id="KW-0812">Transmembrane</keyword>
<sequence>MSLDCGKKPEYPEETHADTLMWMEWHLHPGLFRLMWMVRHPGLFRLMWMVRHPGLFRLMWMVHSSSASTLSLPSGSLILSAQLCRPLLLSIPSVVQLIEREGALEEGPPLAFGFGERELALGQWRVFLGNSPITLTVGRFVTWRVTMGLAVGEYGWYLLVLCVGVYLLVQYLSKQRSHQEEQGSAPSTAQDTVSVVRRQEALEASRRRMQEELDAKAVQFKEKQQALEEEKRKQKIEMWENMQEGKSYKGNAKIANGTEEASTSAVPKPRSDRKPLRSSGLPVGAELAQGPAVCCGAFMMPRATEMQRADLKVKTSGGGCGLHAATLEDRTGARLREPQGSGIPAAEKPRSSSTRFLFVGVMTAQKYLHTRAVAAHRTWVQTVPGRVEFFSSEGSDTSLPLPMVALKSVDDSYPPQKKSFMMLKYMYERRLDQYEWFLRADDDVYVKGERLEDFLRRLNSSEAVMLGQTGTGAQDELGTLALEPGQNFCMGGPGVVLSREALRRVGPHLGQCLREMHTAHEDVELGRCVRRFAGVQCVWSYEMQQLFYENYEPDRKGFIQDLHNGRIDRAITLHPNKIPAQQYRLHAHVLSRRIAELRHRTVRLHREIVQISCLGNTEPRKEDVQLGAPPSLTRVTQRQDVPEWDFFSGTRLYSSADGFPPRRALGAPQRAALRDITAQFRGIRFGYRRVNALRGAEYALDLLLLYRREGAGAFPVRRHAHLLQAFSRALFREERETELAELAHGMDWESRALPLISTSLQRLTPSQPGGSGLGPDRETMNILVPLSGRYEVLVRFMENFETVCLARNLDVKLLLLLFGPESERAAPTALVSQYRRKYPRADMDVRPVIGPFSRALALHIGSSYFSNNSLLFYCDVDLLFKADFLQRCRDNTILGEQTYFPIIFSQYDPELVYGGQPRSRSHYVFTSRTGLWRHYGFGIACVYKGDLVRSGGFNVSIKGWGLEDVDLFNKFLQSGVRVFRSADPGIVHVHHPMACDPQLDARRYKMCLGSRASSYAGTQQLAQLFSHRCRGTLNLRVAIGFFHLLTMALLAQLLRLSDLRMTQPVHVGDVDGAAHCCRVHTPSAPLLQPQVLHDFGESGILQGEELSEQGEGLGHGRGCSQSAVMSRGRYLAEAGQVDVDSGPQARSQGACVRVCVRVPVQNRSNTRFMLPPFSMEITRVWSSSFTHTRKVFWLLCLQMSSRGREDQKRVVIDHFCKGPFSSSVPREEACSGRLVLLQPDVSRPVALVAMAQRTLGEPCVSTRQANSQRAANSASFETEFTPPTFWRLPYVLHSGGHAGSPSPLPLGWTAKCCPRSGLMTRAGLAVVVTAQLPLEAGEGVDHHPLHLPSLRPCAGRGQAQPPDTAARSNPGRQDVSLMVVMRRPHPHLIRRDDRTLTSYDETTAPSPHTPRRPHPHLIRLLVSGHHAHSLDEWVPRVVHAGLDRLIQGAGSRSLCRQLVRSPAVRDPAPNKDRIPTRFLEDKILLKAPAILLPRFGRGWER</sequence>
<dbReference type="Gene3D" id="6.10.250.2950">
    <property type="match status" value="1"/>
</dbReference>
<dbReference type="PANTHER" id="PTHR12369:SF42">
    <property type="entry name" value="CHONDROITIN SULFATE SYNTHASE 1"/>
    <property type="match status" value="1"/>
</dbReference>
<gene>
    <name evidence="13" type="ORF">AAFF_G00068350</name>
</gene>
<keyword evidence="8" id="KW-0472">Membrane</keyword>
<reference evidence="13" key="1">
    <citation type="journal article" date="2023" name="Science">
        <title>Genome structures resolve the early diversification of teleost fishes.</title>
        <authorList>
            <person name="Parey E."/>
            <person name="Louis A."/>
            <person name="Montfort J."/>
            <person name="Bouchez O."/>
            <person name="Roques C."/>
            <person name="Iampietro C."/>
            <person name="Lluch J."/>
            <person name="Castinel A."/>
            <person name="Donnadieu C."/>
            <person name="Desvignes T."/>
            <person name="Floi Bucao C."/>
            <person name="Jouanno E."/>
            <person name="Wen M."/>
            <person name="Mejri S."/>
            <person name="Dirks R."/>
            <person name="Jansen H."/>
            <person name="Henkel C."/>
            <person name="Chen W.J."/>
            <person name="Zahm M."/>
            <person name="Cabau C."/>
            <person name="Klopp C."/>
            <person name="Thompson A.W."/>
            <person name="Robinson-Rechavi M."/>
            <person name="Braasch I."/>
            <person name="Lecointre G."/>
            <person name="Bobe J."/>
            <person name="Postlethwait J.H."/>
            <person name="Berthelot C."/>
            <person name="Roest Crollius H."/>
            <person name="Guiguen Y."/>
        </authorList>
    </citation>
    <scope>NUCLEOTIDE SEQUENCE</scope>
    <source>
        <strain evidence="13">NC1722</strain>
    </source>
</reference>
<evidence type="ECO:0000256" key="4">
    <source>
        <dbReference type="ARBA" id="ARBA00022692"/>
    </source>
</evidence>
<evidence type="ECO:0000256" key="7">
    <source>
        <dbReference type="ARBA" id="ARBA00023034"/>
    </source>
</evidence>
<evidence type="ECO:0000256" key="2">
    <source>
        <dbReference type="ARBA" id="ARBA00009239"/>
    </source>
</evidence>
<organism evidence="13 14">
    <name type="scientific">Aldrovandia affinis</name>
    <dbReference type="NCBI Taxonomy" id="143900"/>
    <lineage>
        <taxon>Eukaryota</taxon>
        <taxon>Metazoa</taxon>
        <taxon>Chordata</taxon>
        <taxon>Craniata</taxon>
        <taxon>Vertebrata</taxon>
        <taxon>Euteleostomi</taxon>
        <taxon>Actinopterygii</taxon>
        <taxon>Neopterygii</taxon>
        <taxon>Teleostei</taxon>
        <taxon>Notacanthiformes</taxon>
        <taxon>Halosauridae</taxon>
        <taxon>Aldrovandia</taxon>
    </lineage>
</organism>
<dbReference type="Gene3D" id="3.90.550.50">
    <property type="match status" value="1"/>
</dbReference>
<dbReference type="Pfam" id="PF06936">
    <property type="entry name" value="Selenoprotein_S"/>
    <property type="match status" value="1"/>
</dbReference>
<dbReference type="GO" id="GO:0032580">
    <property type="term" value="C:Golgi cisterna membrane"/>
    <property type="evidence" value="ECO:0007669"/>
    <property type="project" value="UniProtKB-SubCell"/>
</dbReference>
<keyword evidence="7" id="KW-0333">Golgi apparatus</keyword>
<evidence type="ECO:0000256" key="6">
    <source>
        <dbReference type="ARBA" id="ARBA00022989"/>
    </source>
</evidence>
<evidence type="ECO:0000313" key="14">
    <source>
        <dbReference type="Proteomes" id="UP001221898"/>
    </source>
</evidence>
<dbReference type="GO" id="GO:0005789">
    <property type="term" value="C:endoplasmic reticulum membrane"/>
    <property type="evidence" value="ECO:0007669"/>
    <property type="project" value="InterPro"/>
</dbReference>
<comment type="subcellular location">
    <subcellularLocation>
        <location evidence="1">Golgi apparatus</location>
        <location evidence="1">Golgi stack membrane</location>
        <topology evidence="1">Single-pass type II membrane protein</topology>
    </subcellularLocation>
</comment>
<evidence type="ECO:0000256" key="8">
    <source>
        <dbReference type="ARBA" id="ARBA00023136"/>
    </source>
</evidence>
<comment type="caution">
    <text evidence="13">The sequence shown here is derived from an EMBL/GenBank/DDBJ whole genome shotgun (WGS) entry which is preliminary data.</text>
</comment>
<protein>
    <recommendedName>
        <fullName evidence="10">N-acetylgalactosaminyl-proteoglycan 3-beta-glucuronosyltransferase</fullName>
        <ecNumber evidence="10">2.4.1.226</ecNumber>
    </recommendedName>
</protein>
<dbReference type="InterPro" id="IPR029044">
    <property type="entry name" value="Nucleotide-diphossugar_trans"/>
</dbReference>
<keyword evidence="14" id="KW-1185">Reference proteome</keyword>
<evidence type="ECO:0000256" key="3">
    <source>
        <dbReference type="ARBA" id="ARBA00022679"/>
    </source>
</evidence>
<name>A0AAD7RZA3_9TELE</name>
<dbReference type="EC" id="2.4.1.226" evidence="10"/>
<feature type="region of interest" description="Disordered" evidence="12">
    <location>
        <begin position="1343"/>
        <end position="1373"/>
    </location>
</feature>
<feature type="region of interest" description="Disordered" evidence="12">
    <location>
        <begin position="1393"/>
        <end position="1414"/>
    </location>
</feature>
<dbReference type="EMBL" id="JAINUG010000140">
    <property type="protein sequence ID" value="KAJ8393152.1"/>
    <property type="molecule type" value="Genomic_DNA"/>
</dbReference>